<name>A0ABZ3CXV8_9GAMM</name>
<sequence length="249" mass="27449">MKFHKSLIALAVAASTLSPLAMAAPTEQPRPPAPHEAPMAHANPLKEAVVASWNLDEDKLARLAKADSEFRAGLHQLRGDADGKVAPEQRRAAIESLLQQQREQLSGVLSDEQLHAYQMLERPRPMMRHHGGPRLDPEQMTAQLEQRYAPLFATWNLDQAQSAKVLNAERTFFDGLRQLKRPDVKGDGESRDARGAQLKQLLEQRHSALSSVLDDEQVAAFEALTKPPRGPHDGPNHGPRPEHEAPAAG</sequence>
<dbReference type="Proteomes" id="UP001453229">
    <property type="component" value="Chromosome"/>
</dbReference>
<evidence type="ECO:0000313" key="3">
    <source>
        <dbReference type="EMBL" id="XAD55910.1"/>
    </source>
</evidence>
<protein>
    <submittedName>
        <fullName evidence="3">Uncharacterized protein</fullName>
    </submittedName>
</protein>
<feature type="chain" id="PRO_5045073990" evidence="2">
    <location>
        <begin position="24"/>
        <end position="249"/>
    </location>
</feature>
<feature type="compositionally biased region" description="Basic and acidic residues" evidence="1">
    <location>
        <begin position="230"/>
        <end position="249"/>
    </location>
</feature>
<evidence type="ECO:0000313" key="4">
    <source>
        <dbReference type="Proteomes" id="UP001453229"/>
    </source>
</evidence>
<keyword evidence="4" id="KW-1185">Reference proteome</keyword>
<dbReference type="RefSeq" id="WP_342596126.1">
    <property type="nucleotide sequence ID" value="NZ_CP151919.1"/>
</dbReference>
<dbReference type="EMBL" id="CP151919">
    <property type="protein sequence ID" value="XAD55910.1"/>
    <property type="molecule type" value="Genomic_DNA"/>
</dbReference>
<feature type="region of interest" description="Disordered" evidence="1">
    <location>
        <begin position="222"/>
        <end position="249"/>
    </location>
</feature>
<accession>A0ABZ3CXV8</accession>
<gene>
    <name evidence="3" type="ORF">AAGT95_07985</name>
</gene>
<keyword evidence="2" id="KW-0732">Signal</keyword>
<feature type="signal peptide" evidence="2">
    <location>
        <begin position="1"/>
        <end position="23"/>
    </location>
</feature>
<reference evidence="3 4" key="1">
    <citation type="submission" date="2024-04" db="EMBL/GenBank/DDBJ databases">
        <title>Salinicola lusitanus LLJ914,a marine bacterium isolated from the Okinawa Trough.</title>
        <authorList>
            <person name="Li J."/>
        </authorList>
    </citation>
    <scope>NUCLEOTIDE SEQUENCE [LARGE SCALE GENOMIC DNA]</scope>
    <source>
        <strain evidence="3 4">LLJ914</strain>
    </source>
</reference>
<evidence type="ECO:0000256" key="1">
    <source>
        <dbReference type="SAM" id="MobiDB-lite"/>
    </source>
</evidence>
<organism evidence="3 4">
    <name type="scientific">Salinicola lusitanus</name>
    <dbReference type="NCBI Taxonomy" id="1949085"/>
    <lineage>
        <taxon>Bacteria</taxon>
        <taxon>Pseudomonadati</taxon>
        <taxon>Pseudomonadota</taxon>
        <taxon>Gammaproteobacteria</taxon>
        <taxon>Oceanospirillales</taxon>
        <taxon>Halomonadaceae</taxon>
        <taxon>Salinicola</taxon>
    </lineage>
</organism>
<proteinExistence type="predicted"/>
<evidence type="ECO:0000256" key="2">
    <source>
        <dbReference type="SAM" id="SignalP"/>
    </source>
</evidence>